<keyword evidence="6" id="KW-1185">Reference proteome</keyword>
<dbReference type="InterPro" id="IPR001789">
    <property type="entry name" value="Sig_transdc_resp-reg_receiver"/>
</dbReference>
<dbReference type="AlphaFoldDB" id="A0AAW9R648"/>
<evidence type="ECO:0000259" key="4">
    <source>
        <dbReference type="PROSITE" id="PS50110"/>
    </source>
</evidence>
<dbReference type="PROSITE" id="PS50110">
    <property type="entry name" value="RESPONSE_REGULATORY"/>
    <property type="match status" value="1"/>
</dbReference>
<dbReference type="Gene3D" id="3.40.50.2300">
    <property type="match status" value="1"/>
</dbReference>
<evidence type="ECO:0000313" key="6">
    <source>
        <dbReference type="Proteomes" id="UP001364472"/>
    </source>
</evidence>
<dbReference type="EMBL" id="JBBDHC010000008">
    <property type="protein sequence ID" value="MEJ1249436.1"/>
    <property type="molecule type" value="Genomic_DNA"/>
</dbReference>
<dbReference type="Pfam" id="PF00072">
    <property type="entry name" value="Response_reg"/>
    <property type="match status" value="1"/>
</dbReference>
<dbReference type="SUPFAM" id="SSF47226">
    <property type="entry name" value="Histidine-containing phosphotransfer domain, HPT domain"/>
    <property type="match status" value="1"/>
</dbReference>
<name>A0AAW9R648_9GAMM</name>
<evidence type="ECO:0000256" key="1">
    <source>
        <dbReference type="ARBA" id="ARBA00022553"/>
    </source>
</evidence>
<dbReference type="InterPro" id="IPR011006">
    <property type="entry name" value="CheY-like_superfamily"/>
</dbReference>
<feature type="domain" description="Response regulatory" evidence="4">
    <location>
        <begin position="3"/>
        <end position="121"/>
    </location>
</feature>
<dbReference type="PANTHER" id="PTHR44591:SF21">
    <property type="entry name" value="TWO-COMPONENT RESPONSE REGULATOR"/>
    <property type="match status" value="1"/>
</dbReference>
<accession>A0AAW9R648</accession>
<keyword evidence="2" id="KW-0902">Two-component regulatory system</keyword>
<sequence length="240" mass="25551">MKRALLAEDDPVSRSFLCEALALSGWEVDAFECGETAADAAIARAYAVLILDLNLPGEDGIATLRRIRNRDDHASADAPALALTADDRHEQHQHLRRAGFDAVATKPLTMARLDVLLLDLAGPSPGRDAGVDDVSQDPATLPLWDDASALAAVGGQADILATLRRLLLGDLPGQRNLVLAAPDSPQARETLHRLRAACGFCGAARLAHLVRVLESRSPPPAEALAQFARTVEAMLSTHVE</sequence>
<evidence type="ECO:0000313" key="5">
    <source>
        <dbReference type="EMBL" id="MEJ1249436.1"/>
    </source>
</evidence>
<evidence type="ECO:0000256" key="2">
    <source>
        <dbReference type="ARBA" id="ARBA00023012"/>
    </source>
</evidence>
<feature type="modified residue" description="4-aspartylphosphate" evidence="3">
    <location>
        <position position="52"/>
    </location>
</feature>
<evidence type="ECO:0000256" key="3">
    <source>
        <dbReference type="PROSITE-ProRule" id="PRU00169"/>
    </source>
</evidence>
<proteinExistence type="predicted"/>
<dbReference type="SMART" id="SM00448">
    <property type="entry name" value="REC"/>
    <property type="match status" value="1"/>
</dbReference>
<dbReference type="Proteomes" id="UP001364472">
    <property type="component" value="Unassembled WGS sequence"/>
</dbReference>
<reference evidence="5 6" key="1">
    <citation type="journal article" date="2016" name="Antonie Van Leeuwenhoek">
        <title>Denitratimonas tolerans gen. nov., sp. nov., a denitrifying bacterium isolated from a bioreactor for tannery wastewater treatment.</title>
        <authorList>
            <person name="Han S.I."/>
            <person name="Kim J.O."/>
            <person name="Lee Y.R."/>
            <person name="Ekpeghere K.I."/>
            <person name="Koh S.C."/>
            <person name="Whang K.S."/>
        </authorList>
    </citation>
    <scope>NUCLEOTIDE SEQUENCE [LARGE SCALE GENOMIC DNA]</scope>
    <source>
        <strain evidence="5 6">KACC 17565</strain>
    </source>
</reference>
<dbReference type="Gene3D" id="1.20.120.160">
    <property type="entry name" value="HPT domain"/>
    <property type="match status" value="1"/>
</dbReference>
<keyword evidence="1 3" id="KW-0597">Phosphoprotein</keyword>
<protein>
    <submittedName>
        <fullName evidence="5">Response regulator</fullName>
    </submittedName>
</protein>
<dbReference type="InterPro" id="IPR050595">
    <property type="entry name" value="Bact_response_regulator"/>
</dbReference>
<comment type="caution">
    <text evidence="5">The sequence shown here is derived from an EMBL/GenBank/DDBJ whole genome shotgun (WGS) entry which is preliminary data.</text>
</comment>
<dbReference type="InterPro" id="IPR036641">
    <property type="entry name" value="HPT_dom_sf"/>
</dbReference>
<dbReference type="PANTHER" id="PTHR44591">
    <property type="entry name" value="STRESS RESPONSE REGULATOR PROTEIN 1"/>
    <property type="match status" value="1"/>
</dbReference>
<dbReference type="InterPro" id="IPR008207">
    <property type="entry name" value="Sig_transdc_His_kin_Hpt_dom"/>
</dbReference>
<dbReference type="CDD" id="cd17546">
    <property type="entry name" value="REC_hyHK_CKI1_RcsC-like"/>
    <property type="match status" value="1"/>
</dbReference>
<gene>
    <name evidence="5" type="ORF">WB794_07090</name>
</gene>
<dbReference type="SUPFAM" id="SSF52172">
    <property type="entry name" value="CheY-like"/>
    <property type="match status" value="1"/>
</dbReference>
<organism evidence="5 6">
    <name type="scientific">Denitratimonas tolerans</name>
    <dbReference type="NCBI Taxonomy" id="1338420"/>
    <lineage>
        <taxon>Bacteria</taxon>
        <taxon>Pseudomonadati</taxon>
        <taxon>Pseudomonadota</taxon>
        <taxon>Gammaproteobacteria</taxon>
        <taxon>Lysobacterales</taxon>
        <taxon>Lysobacteraceae</taxon>
        <taxon>Denitratimonas</taxon>
    </lineage>
</organism>
<dbReference type="GO" id="GO:0000160">
    <property type="term" value="P:phosphorelay signal transduction system"/>
    <property type="evidence" value="ECO:0007669"/>
    <property type="project" value="UniProtKB-KW"/>
</dbReference>
<dbReference type="GO" id="GO:0004672">
    <property type="term" value="F:protein kinase activity"/>
    <property type="evidence" value="ECO:0007669"/>
    <property type="project" value="UniProtKB-ARBA"/>
</dbReference>
<dbReference type="RefSeq" id="WP_337335153.1">
    <property type="nucleotide sequence ID" value="NZ_JBBDHC010000008.1"/>
</dbReference>
<dbReference type="Pfam" id="PF01627">
    <property type="entry name" value="Hpt"/>
    <property type="match status" value="1"/>
</dbReference>